<dbReference type="GO" id="GO:0005230">
    <property type="term" value="F:extracellular ligand-gated monoatomic ion channel activity"/>
    <property type="evidence" value="ECO:0007669"/>
    <property type="project" value="InterPro"/>
</dbReference>
<keyword evidence="3 5" id="KW-1133">Transmembrane helix</keyword>
<dbReference type="GO" id="GO:0004888">
    <property type="term" value="F:transmembrane signaling receptor activity"/>
    <property type="evidence" value="ECO:0007669"/>
    <property type="project" value="InterPro"/>
</dbReference>
<organism evidence="9 10">
    <name type="scientific">Magallana gigas</name>
    <name type="common">Pacific oyster</name>
    <name type="synonym">Crassostrea gigas</name>
    <dbReference type="NCBI Taxonomy" id="29159"/>
    <lineage>
        <taxon>Eukaryota</taxon>
        <taxon>Metazoa</taxon>
        <taxon>Spiralia</taxon>
        <taxon>Lophotrochozoa</taxon>
        <taxon>Mollusca</taxon>
        <taxon>Bivalvia</taxon>
        <taxon>Autobranchia</taxon>
        <taxon>Pteriomorphia</taxon>
        <taxon>Ostreida</taxon>
        <taxon>Ostreoidea</taxon>
        <taxon>Ostreidae</taxon>
        <taxon>Magallana</taxon>
    </lineage>
</organism>
<dbReference type="Gene3D" id="1.20.58.390">
    <property type="entry name" value="Neurotransmitter-gated ion-channel transmembrane domain"/>
    <property type="match status" value="1"/>
</dbReference>
<dbReference type="InterPro" id="IPR006029">
    <property type="entry name" value="Neurotrans-gated_channel_TM"/>
</dbReference>
<sequence length="410" mass="46459">MKVIVLVVCSLLGVGGYTITQQTQLHANLSSGYDRRVRPGVNRSLPIQININFYIVSLKEFSEGDSKIGVVGSLGMEWMDSRLVWNPANYGGDLFKTSLFVSDIWTPYMVLMNPYEKVKPVLSSGMSCAVVLNGEVSCLPPDLFEATCDADVTYYPFDSQTCTLKFFVPGYFTSDILLRPASPNFRMELYEENGLWSVLSTRNYYSMNVFGFEELRLEINMRRRTTYYIASLLLPIFFMNFIQILVFVLPVESGERVGFSITVLLAVAVFLTMIQDKLPEASEPNVSYLTYKLLVDMLLGCAMVVAVVVAIKMYHKTDNHQISGKLRAFTRRMNICCKRKQSAVYIEEKEKSPVKSPEKSPVEYVNDEGDSNVTWNDVGKAFDKFFLIIFFVFLVSNNFIYLVAMAAIET</sequence>
<dbReference type="EnsemblMetazoa" id="G28177.1">
    <property type="protein sequence ID" value="G28177.1:cds"/>
    <property type="gene ID" value="G28177"/>
</dbReference>
<keyword evidence="10" id="KW-1185">Reference proteome</keyword>
<keyword evidence="2 5" id="KW-0812">Transmembrane</keyword>
<feature type="transmembrane region" description="Helical" evidence="5">
    <location>
        <begin position="227"/>
        <end position="250"/>
    </location>
</feature>
<dbReference type="InterPro" id="IPR038050">
    <property type="entry name" value="Neuro_actylchol_rec"/>
</dbReference>
<evidence type="ECO:0000259" key="7">
    <source>
        <dbReference type="Pfam" id="PF02931"/>
    </source>
</evidence>
<dbReference type="FunFam" id="2.70.170.10:FF:000028">
    <property type="entry name" value="AcetylCholine Receptor"/>
    <property type="match status" value="1"/>
</dbReference>
<feature type="chain" id="PRO_5036481493" description="Neuronal acetylcholine receptor subunit alpha-6" evidence="6">
    <location>
        <begin position="17"/>
        <end position="410"/>
    </location>
</feature>
<keyword evidence="4 5" id="KW-0472">Membrane</keyword>
<evidence type="ECO:0000256" key="2">
    <source>
        <dbReference type="ARBA" id="ARBA00022692"/>
    </source>
</evidence>
<dbReference type="CDD" id="cd18989">
    <property type="entry name" value="LGIC_ECD_cation"/>
    <property type="match status" value="1"/>
</dbReference>
<protein>
    <recommendedName>
        <fullName evidence="11">Neuronal acetylcholine receptor subunit alpha-6</fullName>
    </recommendedName>
</protein>
<dbReference type="SUPFAM" id="SSF90112">
    <property type="entry name" value="Neurotransmitter-gated ion-channel transmembrane pore"/>
    <property type="match status" value="1"/>
</dbReference>
<dbReference type="PRINTS" id="PR00252">
    <property type="entry name" value="NRIONCHANNEL"/>
</dbReference>
<feature type="transmembrane region" description="Helical" evidence="5">
    <location>
        <begin position="385"/>
        <end position="408"/>
    </location>
</feature>
<dbReference type="Proteomes" id="UP000005408">
    <property type="component" value="Unassembled WGS sequence"/>
</dbReference>
<dbReference type="InterPro" id="IPR036734">
    <property type="entry name" value="Neur_chan_lig-bd_sf"/>
</dbReference>
<evidence type="ECO:0000256" key="5">
    <source>
        <dbReference type="SAM" id="Phobius"/>
    </source>
</evidence>
<evidence type="ECO:0000313" key="10">
    <source>
        <dbReference type="Proteomes" id="UP000005408"/>
    </source>
</evidence>
<evidence type="ECO:0000259" key="8">
    <source>
        <dbReference type="Pfam" id="PF02932"/>
    </source>
</evidence>
<dbReference type="CDD" id="cd19051">
    <property type="entry name" value="LGIC_TM_cation"/>
    <property type="match status" value="1"/>
</dbReference>
<dbReference type="SUPFAM" id="SSF63712">
    <property type="entry name" value="Nicotinic receptor ligand binding domain-like"/>
    <property type="match status" value="1"/>
</dbReference>
<feature type="transmembrane region" description="Helical" evidence="5">
    <location>
        <begin position="257"/>
        <end position="274"/>
    </location>
</feature>
<feature type="signal peptide" evidence="6">
    <location>
        <begin position="1"/>
        <end position="16"/>
    </location>
</feature>
<evidence type="ECO:0008006" key="11">
    <source>
        <dbReference type="Google" id="ProtNLM"/>
    </source>
</evidence>
<dbReference type="PANTHER" id="PTHR18945">
    <property type="entry name" value="NEUROTRANSMITTER GATED ION CHANNEL"/>
    <property type="match status" value="1"/>
</dbReference>
<dbReference type="InterPro" id="IPR006202">
    <property type="entry name" value="Neur_chan_lig-bd"/>
</dbReference>
<evidence type="ECO:0000256" key="3">
    <source>
        <dbReference type="ARBA" id="ARBA00022989"/>
    </source>
</evidence>
<reference evidence="9" key="1">
    <citation type="submission" date="2022-08" db="UniProtKB">
        <authorList>
            <consortium name="EnsemblMetazoa"/>
        </authorList>
    </citation>
    <scope>IDENTIFICATION</scope>
    <source>
        <strain evidence="9">05x7-T-G4-1.051#20</strain>
    </source>
</reference>
<feature type="domain" description="Neurotransmitter-gated ion-channel transmembrane" evidence="8">
    <location>
        <begin position="233"/>
        <end position="340"/>
    </location>
</feature>
<proteinExistence type="predicted"/>
<feature type="domain" description="Neurotransmitter-gated ion-channel ligand-binding" evidence="7">
    <location>
        <begin position="23"/>
        <end position="225"/>
    </location>
</feature>
<dbReference type="AlphaFoldDB" id="A0A8W8LIF4"/>
<name>A0A8W8LIF4_MAGGI</name>
<dbReference type="Gene3D" id="2.70.170.10">
    <property type="entry name" value="Neurotransmitter-gated ion-channel ligand-binding domain"/>
    <property type="match status" value="1"/>
</dbReference>
<evidence type="ECO:0000256" key="4">
    <source>
        <dbReference type="ARBA" id="ARBA00023136"/>
    </source>
</evidence>
<evidence type="ECO:0000256" key="1">
    <source>
        <dbReference type="ARBA" id="ARBA00004141"/>
    </source>
</evidence>
<dbReference type="InterPro" id="IPR036719">
    <property type="entry name" value="Neuro-gated_channel_TM_sf"/>
</dbReference>
<comment type="subcellular location">
    <subcellularLocation>
        <location evidence="1">Membrane</location>
        <topology evidence="1">Multi-pass membrane protein</topology>
    </subcellularLocation>
</comment>
<keyword evidence="6" id="KW-0732">Signal</keyword>
<feature type="transmembrane region" description="Helical" evidence="5">
    <location>
        <begin position="294"/>
        <end position="314"/>
    </location>
</feature>
<dbReference type="InterPro" id="IPR006201">
    <property type="entry name" value="Neur_channel"/>
</dbReference>
<dbReference type="GO" id="GO:0016020">
    <property type="term" value="C:membrane"/>
    <property type="evidence" value="ECO:0007669"/>
    <property type="project" value="UniProtKB-SubCell"/>
</dbReference>
<evidence type="ECO:0000313" key="9">
    <source>
        <dbReference type="EnsemblMetazoa" id="G28177.1:cds"/>
    </source>
</evidence>
<dbReference type="Pfam" id="PF02932">
    <property type="entry name" value="Neur_chan_memb"/>
    <property type="match status" value="1"/>
</dbReference>
<dbReference type="Pfam" id="PF02931">
    <property type="entry name" value="Neur_chan_LBD"/>
    <property type="match status" value="1"/>
</dbReference>
<accession>A0A8W8LIF4</accession>
<evidence type="ECO:0000256" key="6">
    <source>
        <dbReference type="SAM" id="SignalP"/>
    </source>
</evidence>